<evidence type="ECO:0000313" key="2">
    <source>
        <dbReference type="EMBL" id="AET63101.1"/>
    </source>
</evidence>
<reference evidence="2" key="1">
    <citation type="journal article" date="2012" name="Mol. Phylogenet. Evol.">
        <title>Phylogenetic analysis of ticks (Acari: Ixodida) using mitochondrial genomes and nuclear rRNA genes indicates that the genus Amblyomma is polyphyletic.</title>
        <authorList>
            <person name="Burger T.D."/>
            <person name="Shao R."/>
            <person name="Beati L."/>
            <person name="Miller H."/>
            <person name="Barker S.C."/>
        </authorList>
    </citation>
    <scope>NUCLEOTIDE SEQUENCE</scope>
</reference>
<gene>
    <name evidence="2" type="primary">ND6</name>
</gene>
<organism evidence="2">
    <name type="scientific">Archaeocroton sphenodonti</name>
    <name type="common">tuatara tick</name>
    <dbReference type="NCBI Taxonomy" id="2599316"/>
    <lineage>
        <taxon>Eukaryota</taxon>
        <taxon>Metazoa</taxon>
        <taxon>Ecdysozoa</taxon>
        <taxon>Arthropoda</taxon>
        <taxon>Chelicerata</taxon>
        <taxon>Arachnida</taxon>
        <taxon>Acari</taxon>
        <taxon>Parasitiformes</taxon>
        <taxon>Ixodida</taxon>
        <taxon>Ixodoidea</taxon>
        <taxon>Ixodidae</taxon>
        <taxon>Archaeocroton</taxon>
    </lineage>
</organism>
<dbReference type="EMBL" id="JN863731">
    <property type="protein sequence ID" value="AET63101.1"/>
    <property type="molecule type" value="Genomic_DNA"/>
</dbReference>
<reference evidence="2" key="2">
    <citation type="journal article" date="2018" name="Zootaxa">
        <title>Two new genera of hard ticks, Robertsicus n. gen. and Archaeocroton n. gen., and the solution to the mystery of Hoogstraal's and Kaufman's "primitive" tick from the Carpathian Mountains.</title>
        <authorList>
            <person name="Barker S.C."/>
            <person name="Burger T.D."/>
        </authorList>
    </citation>
    <scope>NUCLEOTIDE SEQUENCE</scope>
</reference>
<keyword evidence="1" id="KW-0472">Membrane</keyword>
<evidence type="ECO:0000256" key="1">
    <source>
        <dbReference type="SAM" id="Phobius"/>
    </source>
</evidence>
<dbReference type="GeneID" id="12354260"/>
<protein>
    <submittedName>
        <fullName evidence="2">NADH dehydrogenase subunit 6</fullName>
    </submittedName>
</protein>
<keyword evidence="2" id="KW-0496">Mitochondrion</keyword>
<name>H9M784_9ACAR</name>
<feature type="transmembrane region" description="Helical" evidence="1">
    <location>
        <begin position="6"/>
        <end position="36"/>
    </location>
</feature>
<keyword evidence="1" id="KW-1133">Transmembrane helix</keyword>
<keyword evidence="1" id="KW-0812">Transmembrane</keyword>
<accession>H9M784</accession>
<geneLocation type="mitochondrion" evidence="2"/>
<sequence>MEMLTLLTVITMFMSHPMMMLMSVMLLTFFLALIFYKITQISLVSLMMILLILGGMLIIFMYMISLCPNKKIIFKKISLLIIIFMIPTISMFHILMKFEISNFIKIYFFNFLNLLILMMIYLLITLLVVMKNSNFNNSPMKLFI</sequence>
<feature type="transmembrane region" description="Helical" evidence="1">
    <location>
        <begin position="43"/>
        <end position="65"/>
    </location>
</feature>
<proteinExistence type="predicted"/>
<dbReference type="RefSeq" id="YP_006234061.1">
    <property type="nucleotide sequence ID" value="NC_017745.1"/>
</dbReference>
<dbReference type="CTD" id="4541"/>
<feature type="transmembrane region" description="Helical" evidence="1">
    <location>
        <begin position="77"/>
        <end position="95"/>
    </location>
</feature>
<dbReference type="AlphaFoldDB" id="H9M784"/>
<feature type="transmembrane region" description="Helical" evidence="1">
    <location>
        <begin position="107"/>
        <end position="130"/>
    </location>
</feature>